<evidence type="ECO:0000313" key="3">
    <source>
        <dbReference type="EMBL" id="MEV0974676.1"/>
    </source>
</evidence>
<keyword evidence="4" id="KW-1185">Reference proteome</keyword>
<evidence type="ECO:0000256" key="1">
    <source>
        <dbReference type="ARBA" id="ARBA00022729"/>
    </source>
</evidence>
<evidence type="ECO:0000259" key="2">
    <source>
        <dbReference type="SMART" id="SM00062"/>
    </source>
</evidence>
<comment type="caution">
    <text evidence="3">The sequence shown here is derived from an EMBL/GenBank/DDBJ whole genome shotgun (WGS) entry which is preliminary data.</text>
</comment>
<gene>
    <name evidence="3" type="ORF">AB0I59_39310</name>
</gene>
<dbReference type="Gene3D" id="3.40.190.10">
    <property type="entry name" value="Periplasmic binding protein-like II"/>
    <property type="match status" value="2"/>
</dbReference>
<sequence length="239" mass="25944">MSERNETLRLACIDSDAPPLFLLDDPVHGRRGYEPAVGELLAAELGRTLEWVYLPWNDMIPAVRRGDADGVLCGQGIIPSRLEQADFTRPYAVFHESVLVRRGDPISSPEDLRGRRVAAISGSTNMALLKTFEGAVPVEFGDSDDVFGDMLAALRSGEVDGVVDDDVVFVPLGRHPDFELAFTVRTGNRWGIAVSKSRPETLASLDRALGAVIGDGRLAAVWAEWLPDLEYPFAAGGVI</sequence>
<evidence type="ECO:0000313" key="4">
    <source>
        <dbReference type="Proteomes" id="UP001551675"/>
    </source>
</evidence>
<dbReference type="InterPro" id="IPR001638">
    <property type="entry name" value="Solute-binding_3/MltF_N"/>
</dbReference>
<accession>A0ABV3GSR3</accession>
<name>A0ABV3GSR3_MICGL</name>
<dbReference type="Pfam" id="PF00497">
    <property type="entry name" value="SBP_bac_3"/>
    <property type="match status" value="1"/>
</dbReference>
<dbReference type="RefSeq" id="WP_358141583.1">
    <property type="nucleotide sequence ID" value="NZ_JBFALK010000033.1"/>
</dbReference>
<reference evidence="3 4" key="1">
    <citation type="submission" date="2024-06" db="EMBL/GenBank/DDBJ databases">
        <title>The Natural Products Discovery Center: Release of the First 8490 Sequenced Strains for Exploring Actinobacteria Biosynthetic Diversity.</title>
        <authorList>
            <person name="Kalkreuter E."/>
            <person name="Kautsar S.A."/>
            <person name="Yang D."/>
            <person name="Bader C.D."/>
            <person name="Teijaro C.N."/>
            <person name="Fluegel L."/>
            <person name="Davis C.M."/>
            <person name="Simpson J.R."/>
            <person name="Lauterbach L."/>
            <person name="Steele A.D."/>
            <person name="Gui C."/>
            <person name="Meng S."/>
            <person name="Li G."/>
            <person name="Viehrig K."/>
            <person name="Ye F."/>
            <person name="Su P."/>
            <person name="Kiefer A.F."/>
            <person name="Nichols A."/>
            <person name="Cepeda A.J."/>
            <person name="Yan W."/>
            <person name="Fan B."/>
            <person name="Jiang Y."/>
            <person name="Adhikari A."/>
            <person name="Zheng C.-J."/>
            <person name="Schuster L."/>
            <person name="Cowan T.M."/>
            <person name="Smanski M.J."/>
            <person name="Chevrette M.G."/>
            <person name="De Carvalho L.P.S."/>
            <person name="Shen B."/>
        </authorList>
    </citation>
    <scope>NUCLEOTIDE SEQUENCE [LARGE SCALE GENOMIC DNA]</scope>
    <source>
        <strain evidence="3 4">NPDC050100</strain>
    </source>
</reference>
<protein>
    <submittedName>
        <fullName evidence="3">ABC transporter substrate-binding protein</fullName>
    </submittedName>
</protein>
<dbReference type="SMART" id="SM00062">
    <property type="entry name" value="PBPb"/>
    <property type="match status" value="1"/>
</dbReference>
<dbReference type="Proteomes" id="UP001551675">
    <property type="component" value="Unassembled WGS sequence"/>
</dbReference>
<dbReference type="CDD" id="cd13530">
    <property type="entry name" value="PBP2_peptides_like"/>
    <property type="match status" value="1"/>
</dbReference>
<proteinExistence type="predicted"/>
<dbReference type="EMBL" id="JBFALK010000033">
    <property type="protein sequence ID" value="MEV0974676.1"/>
    <property type="molecule type" value="Genomic_DNA"/>
</dbReference>
<feature type="domain" description="Solute-binding protein family 3/N-terminal" evidence="2">
    <location>
        <begin position="7"/>
        <end position="228"/>
    </location>
</feature>
<organism evidence="3 4">
    <name type="scientific">Microtetraspora glauca</name>
    <dbReference type="NCBI Taxonomy" id="1996"/>
    <lineage>
        <taxon>Bacteria</taxon>
        <taxon>Bacillati</taxon>
        <taxon>Actinomycetota</taxon>
        <taxon>Actinomycetes</taxon>
        <taxon>Streptosporangiales</taxon>
        <taxon>Streptosporangiaceae</taxon>
        <taxon>Microtetraspora</taxon>
    </lineage>
</organism>
<dbReference type="SUPFAM" id="SSF53850">
    <property type="entry name" value="Periplasmic binding protein-like II"/>
    <property type="match status" value="1"/>
</dbReference>
<dbReference type="PANTHER" id="PTHR35936">
    <property type="entry name" value="MEMBRANE-BOUND LYTIC MUREIN TRANSGLYCOSYLASE F"/>
    <property type="match status" value="1"/>
</dbReference>
<keyword evidence="1" id="KW-0732">Signal</keyword>